<protein>
    <recommendedName>
        <fullName evidence="1">Restriction endonuclease type IV Mrr domain-containing protein</fullName>
    </recommendedName>
</protein>
<dbReference type="SUPFAM" id="SSF52980">
    <property type="entry name" value="Restriction endonuclease-like"/>
    <property type="match status" value="1"/>
</dbReference>
<proteinExistence type="predicted"/>
<dbReference type="KEGG" id="mbw:MSBRW_0555"/>
<dbReference type="GO" id="GO:0009307">
    <property type="term" value="P:DNA restriction-modification system"/>
    <property type="evidence" value="ECO:0007669"/>
    <property type="project" value="InterPro"/>
</dbReference>
<sequence length="307" mass="35721">MTRKGRELEELVAILEKGLSGTDVKITSPDFIEDIVIEDKREVDVSLRFNMGSHDFLLVFECRDRKNTEDVTWIEQLATKRDDICVNKLIAVSSNGFSNNARKKAHAKNIELRTLKEIDPKEIFGWFQVTEIDVINLRWSLIRAFIVKHESLDTTQIDELKKFIKSLSGDFLYNNKFILDPKAEDVLSISDCVSYNSDNINRDFNPTEEKKIIQFKLRPQSEEDCFYISTTDTLIRIECIELELEIWQEFYVSKIVSPSSYDNEKKQLAQIVKFEDIEIGGVKKSLKTHLMIKDDKETLEFFLKDKG</sequence>
<dbReference type="EMBL" id="CP009526">
    <property type="protein sequence ID" value="AKB49808.1"/>
    <property type="molecule type" value="Genomic_DNA"/>
</dbReference>
<dbReference type="InterPro" id="IPR011335">
    <property type="entry name" value="Restrct_endonuc-II-like"/>
</dbReference>
<gene>
    <name evidence="2" type="ORF">MSBRW_0555</name>
</gene>
<reference evidence="2 3" key="1">
    <citation type="submission" date="2014-07" db="EMBL/GenBank/DDBJ databases">
        <title>Methanogenic archaea and the global carbon cycle.</title>
        <authorList>
            <person name="Henriksen J.R."/>
            <person name="Luke J."/>
            <person name="Reinhart S."/>
            <person name="Benedict M.N."/>
            <person name="Youngblut N.D."/>
            <person name="Metcalf M.E."/>
            <person name="Whitaker R.J."/>
            <person name="Metcalf W.W."/>
        </authorList>
    </citation>
    <scope>NUCLEOTIDE SEQUENCE [LARGE SCALE GENOMIC DNA]</scope>
    <source>
        <strain evidence="2 3">Wiesmoor</strain>
    </source>
</reference>
<organism evidence="2 3">
    <name type="scientific">Methanosarcina barkeri str. Wiesmoor</name>
    <dbReference type="NCBI Taxonomy" id="1434109"/>
    <lineage>
        <taxon>Archaea</taxon>
        <taxon>Methanobacteriati</taxon>
        <taxon>Methanobacteriota</taxon>
        <taxon>Stenosarchaea group</taxon>
        <taxon>Methanomicrobia</taxon>
        <taxon>Methanosarcinales</taxon>
        <taxon>Methanosarcinaceae</taxon>
        <taxon>Methanosarcina</taxon>
    </lineage>
</organism>
<dbReference type="GO" id="GO:0004519">
    <property type="term" value="F:endonuclease activity"/>
    <property type="evidence" value="ECO:0007669"/>
    <property type="project" value="InterPro"/>
</dbReference>
<dbReference type="GeneID" id="24821967"/>
<dbReference type="RefSeq" id="WP_011305481.1">
    <property type="nucleotide sequence ID" value="NZ_CP009526.1"/>
</dbReference>
<name>A0A0E3QGU0_METBA</name>
<evidence type="ECO:0000259" key="1">
    <source>
        <dbReference type="Pfam" id="PF04471"/>
    </source>
</evidence>
<dbReference type="AlphaFoldDB" id="A0A0E3QGU0"/>
<dbReference type="PATRIC" id="fig|1434109.4.peg.663"/>
<dbReference type="Proteomes" id="UP000033038">
    <property type="component" value="Chromosome"/>
</dbReference>
<evidence type="ECO:0000313" key="2">
    <source>
        <dbReference type="EMBL" id="AKB49808.1"/>
    </source>
</evidence>
<dbReference type="InterPro" id="IPR007560">
    <property type="entry name" value="Restrct_endonuc_IV_Mrr"/>
</dbReference>
<feature type="domain" description="Restriction endonuclease type IV Mrr" evidence="1">
    <location>
        <begin position="24"/>
        <end position="117"/>
    </location>
</feature>
<evidence type="ECO:0000313" key="3">
    <source>
        <dbReference type="Proteomes" id="UP000033038"/>
    </source>
</evidence>
<dbReference type="HOGENOM" id="CLU_992526_0_0_2"/>
<dbReference type="Pfam" id="PF04471">
    <property type="entry name" value="Mrr_cat"/>
    <property type="match status" value="1"/>
</dbReference>
<accession>A0A0E3QGU0</accession>
<dbReference type="GO" id="GO:0003677">
    <property type="term" value="F:DNA binding"/>
    <property type="evidence" value="ECO:0007669"/>
    <property type="project" value="InterPro"/>
</dbReference>